<organism evidence="1">
    <name type="scientific">Rhizophora mucronata</name>
    <name type="common">Asiatic mangrove</name>
    <dbReference type="NCBI Taxonomy" id="61149"/>
    <lineage>
        <taxon>Eukaryota</taxon>
        <taxon>Viridiplantae</taxon>
        <taxon>Streptophyta</taxon>
        <taxon>Embryophyta</taxon>
        <taxon>Tracheophyta</taxon>
        <taxon>Spermatophyta</taxon>
        <taxon>Magnoliopsida</taxon>
        <taxon>eudicotyledons</taxon>
        <taxon>Gunneridae</taxon>
        <taxon>Pentapetalae</taxon>
        <taxon>rosids</taxon>
        <taxon>fabids</taxon>
        <taxon>Malpighiales</taxon>
        <taxon>Rhizophoraceae</taxon>
        <taxon>Rhizophora</taxon>
    </lineage>
</organism>
<evidence type="ECO:0000313" key="1">
    <source>
        <dbReference type="EMBL" id="MBX50962.1"/>
    </source>
</evidence>
<sequence>MLFVITFHLIQKFQLTQMTPSLPSVPYTTT</sequence>
<accession>A0A2P2P8C3</accession>
<reference evidence="1" key="1">
    <citation type="submission" date="2018-02" db="EMBL/GenBank/DDBJ databases">
        <title>Rhizophora mucronata_Transcriptome.</title>
        <authorList>
            <person name="Meera S.P."/>
            <person name="Sreeshan A."/>
            <person name="Augustine A."/>
        </authorList>
    </citation>
    <scope>NUCLEOTIDE SEQUENCE</scope>
    <source>
        <tissue evidence="1">Leaf</tissue>
    </source>
</reference>
<name>A0A2P2P8C3_RHIMU</name>
<protein>
    <submittedName>
        <fullName evidence="1">Uncharacterized protein</fullName>
    </submittedName>
</protein>
<proteinExistence type="predicted"/>
<dbReference type="EMBL" id="GGEC01070478">
    <property type="protein sequence ID" value="MBX50962.1"/>
    <property type="molecule type" value="Transcribed_RNA"/>
</dbReference>
<dbReference type="AlphaFoldDB" id="A0A2P2P8C3"/>